<reference evidence="2" key="2">
    <citation type="submission" date="2015-01" db="EMBL/GenBank/DDBJ databases">
        <title>Evolutionary Origins and Diversification of the Mycorrhizal Mutualists.</title>
        <authorList>
            <consortium name="DOE Joint Genome Institute"/>
            <consortium name="Mycorrhizal Genomics Consortium"/>
            <person name="Kohler A."/>
            <person name="Kuo A."/>
            <person name="Nagy L.G."/>
            <person name="Floudas D."/>
            <person name="Copeland A."/>
            <person name="Barry K.W."/>
            <person name="Cichocki N."/>
            <person name="Veneault-Fourrey C."/>
            <person name="LaButti K."/>
            <person name="Lindquist E.A."/>
            <person name="Lipzen A."/>
            <person name="Lundell T."/>
            <person name="Morin E."/>
            <person name="Murat C."/>
            <person name="Riley R."/>
            <person name="Ohm R."/>
            <person name="Sun H."/>
            <person name="Tunlid A."/>
            <person name="Henrissat B."/>
            <person name="Grigoriev I.V."/>
            <person name="Hibbett D.S."/>
            <person name="Martin F."/>
        </authorList>
    </citation>
    <scope>NUCLEOTIDE SEQUENCE [LARGE SCALE GENOMIC DNA]</scope>
    <source>
        <strain evidence="2">UH-Slu-Lm8-n1</strain>
    </source>
</reference>
<dbReference type="OrthoDB" id="2745718at2759"/>
<dbReference type="Proteomes" id="UP000054485">
    <property type="component" value="Unassembled WGS sequence"/>
</dbReference>
<accession>A0A0D0ABN7</accession>
<protein>
    <submittedName>
        <fullName evidence="1">Unplaced genomic scaffold CY34scaffold_224, whole genome shotgun sequence</fullName>
    </submittedName>
</protein>
<dbReference type="CDD" id="cd09917">
    <property type="entry name" value="F-box_SF"/>
    <property type="match status" value="1"/>
</dbReference>
<dbReference type="SUPFAM" id="SSF81383">
    <property type="entry name" value="F-box domain"/>
    <property type="match status" value="1"/>
</dbReference>
<keyword evidence="2" id="KW-1185">Reference proteome</keyword>
<dbReference type="EMBL" id="KN835355">
    <property type="protein sequence ID" value="KIK39186.1"/>
    <property type="molecule type" value="Genomic_DNA"/>
</dbReference>
<sequence length="549" mass="62673">MNDPTDQAGKNAKLRKVEFLALAEELQSYILSFLPWQDILRCASVCKALRQTYISSSELQYIIELGGQGLLPVRIADPGNHTSVSQRLQLLRDKAHAWFQFNFHTHSFQTFSIEEQFHDVTISLADGHFCLWHRETEDSENWAKIVPLLPKSSEQTVERHWPPESLCPVPNAYIVDVYMDPAQNLIAIAYGVNDDTIQEGRFYVDLRTLDGDGIHPQAAGQTLFLSVHTAQDNHDLFTVMEDLQLKGFGRHLALQCCPVFNDVVSTPRVPWWLQLWDWQHSTRSNSNLSDMMVLQSIDFCFVGNDRLLLVSDDLKLYSIEDMSRQPQLLACYSFPFPVKRIQCFQPTTDIAHGSQMQMPAQQTMWTSDPEHRLLCCVVFHPSPRLAFAISTKIFFELDSERVGEKAVTFPWEKWGPTNARLFQDPWQVCVSGNRLLQVFPGGARSRYRIHMMDFSPLAVERRQGLGLVVKKPSTIEINELGKTLTTSLPYVEVVSDRVFDAIELIGMWVDTDRIYLAKMMDPPDDDPGDLRMDQLEVIEMSSGLSESLS</sequence>
<name>A0A0D0ABN7_9AGAM</name>
<dbReference type="Gene3D" id="1.20.1280.50">
    <property type="match status" value="1"/>
</dbReference>
<evidence type="ECO:0000313" key="1">
    <source>
        <dbReference type="EMBL" id="KIK39186.1"/>
    </source>
</evidence>
<dbReference type="HOGENOM" id="CLU_519888_0_0_1"/>
<dbReference type="InParanoid" id="A0A0D0ABN7"/>
<evidence type="ECO:0000313" key="2">
    <source>
        <dbReference type="Proteomes" id="UP000054485"/>
    </source>
</evidence>
<proteinExistence type="predicted"/>
<gene>
    <name evidence="1" type="ORF">CY34DRAFT_348363</name>
</gene>
<dbReference type="InterPro" id="IPR036047">
    <property type="entry name" value="F-box-like_dom_sf"/>
</dbReference>
<dbReference type="AlphaFoldDB" id="A0A0D0ABN7"/>
<reference evidence="1 2" key="1">
    <citation type="submission" date="2014-04" db="EMBL/GenBank/DDBJ databases">
        <authorList>
            <consortium name="DOE Joint Genome Institute"/>
            <person name="Kuo A."/>
            <person name="Ruytinx J."/>
            <person name="Rineau F."/>
            <person name="Colpaert J."/>
            <person name="Kohler A."/>
            <person name="Nagy L.G."/>
            <person name="Floudas D."/>
            <person name="Copeland A."/>
            <person name="Barry K.W."/>
            <person name="Cichocki N."/>
            <person name="Veneault-Fourrey C."/>
            <person name="LaButti K."/>
            <person name="Lindquist E.A."/>
            <person name="Lipzen A."/>
            <person name="Lundell T."/>
            <person name="Morin E."/>
            <person name="Murat C."/>
            <person name="Sun H."/>
            <person name="Tunlid A."/>
            <person name="Henrissat B."/>
            <person name="Grigoriev I.V."/>
            <person name="Hibbett D.S."/>
            <person name="Martin F."/>
            <person name="Nordberg H.P."/>
            <person name="Cantor M.N."/>
            <person name="Hua S.X."/>
        </authorList>
    </citation>
    <scope>NUCLEOTIDE SEQUENCE [LARGE SCALE GENOMIC DNA]</scope>
    <source>
        <strain evidence="1 2">UH-Slu-Lm8-n1</strain>
    </source>
</reference>
<organism evidence="1 2">
    <name type="scientific">Suillus luteus UH-Slu-Lm8-n1</name>
    <dbReference type="NCBI Taxonomy" id="930992"/>
    <lineage>
        <taxon>Eukaryota</taxon>
        <taxon>Fungi</taxon>
        <taxon>Dikarya</taxon>
        <taxon>Basidiomycota</taxon>
        <taxon>Agaricomycotina</taxon>
        <taxon>Agaricomycetes</taxon>
        <taxon>Agaricomycetidae</taxon>
        <taxon>Boletales</taxon>
        <taxon>Suillineae</taxon>
        <taxon>Suillaceae</taxon>
        <taxon>Suillus</taxon>
    </lineage>
</organism>